<organism evidence="1 2">
    <name type="scientific">Stylosanthes scabra</name>
    <dbReference type="NCBI Taxonomy" id="79078"/>
    <lineage>
        <taxon>Eukaryota</taxon>
        <taxon>Viridiplantae</taxon>
        <taxon>Streptophyta</taxon>
        <taxon>Embryophyta</taxon>
        <taxon>Tracheophyta</taxon>
        <taxon>Spermatophyta</taxon>
        <taxon>Magnoliopsida</taxon>
        <taxon>eudicotyledons</taxon>
        <taxon>Gunneridae</taxon>
        <taxon>Pentapetalae</taxon>
        <taxon>rosids</taxon>
        <taxon>fabids</taxon>
        <taxon>Fabales</taxon>
        <taxon>Fabaceae</taxon>
        <taxon>Papilionoideae</taxon>
        <taxon>50 kb inversion clade</taxon>
        <taxon>dalbergioids sensu lato</taxon>
        <taxon>Dalbergieae</taxon>
        <taxon>Pterocarpus clade</taxon>
        <taxon>Stylosanthes</taxon>
    </lineage>
</organism>
<protein>
    <submittedName>
        <fullName evidence="1">Uncharacterized protein</fullName>
    </submittedName>
</protein>
<evidence type="ECO:0000313" key="1">
    <source>
        <dbReference type="EMBL" id="MED6224892.1"/>
    </source>
</evidence>
<dbReference type="Proteomes" id="UP001341840">
    <property type="component" value="Unassembled WGS sequence"/>
</dbReference>
<sequence length="127" mass="14609">MTGLDINYDKSTIILVNCSEVEVRWIRRAMGYNVGELPDAVFYKPQISANSEEPLWKRVVESCYDVEPNTYVGEHKCNKSNGPWKDIADIWRKRKYLRVYAKKGGESVWKMGKKQDFGKTGGSGKRL</sequence>
<dbReference type="EMBL" id="JASCZI010273469">
    <property type="protein sequence ID" value="MED6224892.1"/>
    <property type="molecule type" value="Genomic_DNA"/>
</dbReference>
<comment type="caution">
    <text evidence="1">The sequence shown here is derived from an EMBL/GenBank/DDBJ whole genome shotgun (WGS) entry which is preliminary data.</text>
</comment>
<proteinExistence type="predicted"/>
<name>A0ABU6ZSC2_9FABA</name>
<gene>
    <name evidence="1" type="ORF">PIB30_088508</name>
</gene>
<reference evidence="1 2" key="1">
    <citation type="journal article" date="2023" name="Plants (Basel)">
        <title>Bridging the Gap: Combining Genomics and Transcriptomics Approaches to Understand Stylosanthes scabra, an Orphan Legume from the Brazilian Caatinga.</title>
        <authorList>
            <person name="Ferreira-Neto J.R.C."/>
            <person name="da Silva M.D."/>
            <person name="Binneck E."/>
            <person name="de Melo N.F."/>
            <person name="da Silva R.H."/>
            <person name="de Melo A.L.T.M."/>
            <person name="Pandolfi V."/>
            <person name="Bustamante F.O."/>
            <person name="Brasileiro-Vidal A.C."/>
            <person name="Benko-Iseppon A.M."/>
        </authorList>
    </citation>
    <scope>NUCLEOTIDE SEQUENCE [LARGE SCALE GENOMIC DNA]</scope>
    <source>
        <tissue evidence="1">Leaves</tissue>
    </source>
</reference>
<keyword evidence="2" id="KW-1185">Reference proteome</keyword>
<evidence type="ECO:0000313" key="2">
    <source>
        <dbReference type="Proteomes" id="UP001341840"/>
    </source>
</evidence>
<accession>A0ABU6ZSC2</accession>